<gene>
    <name evidence="2" type="ORF">ABQJ56_06770</name>
</gene>
<evidence type="ECO:0000313" key="3">
    <source>
        <dbReference type="Proteomes" id="UP001556170"/>
    </source>
</evidence>
<proteinExistence type="predicted"/>
<dbReference type="InterPro" id="IPR003812">
    <property type="entry name" value="Fido"/>
</dbReference>
<dbReference type="PANTHER" id="PTHR13504">
    <property type="entry name" value="FIDO DOMAIN-CONTAINING PROTEIN DDB_G0283145"/>
    <property type="match status" value="1"/>
</dbReference>
<dbReference type="SUPFAM" id="SSF140931">
    <property type="entry name" value="Fic-like"/>
    <property type="match status" value="1"/>
</dbReference>
<dbReference type="PANTHER" id="PTHR13504:SF38">
    <property type="entry name" value="FIDO DOMAIN-CONTAINING PROTEIN"/>
    <property type="match status" value="1"/>
</dbReference>
<dbReference type="EMBL" id="JBFOHL010000005">
    <property type="protein sequence ID" value="MEW9623929.1"/>
    <property type="molecule type" value="Genomic_DNA"/>
</dbReference>
<comment type="caution">
    <text evidence="2">The sequence shown here is derived from an EMBL/GenBank/DDBJ whole genome shotgun (WGS) entry which is preliminary data.</text>
</comment>
<dbReference type="Proteomes" id="UP001556170">
    <property type="component" value="Unassembled WGS sequence"/>
</dbReference>
<protein>
    <submittedName>
        <fullName evidence="2">Fic family protein</fullName>
    </submittedName>
</protein>
<feature type="domain" description="Fido" evidence="1">
    <location>
        <begin position="110"/>
        <end position="261"/>
    </location>
</feature>
<evidence type="ECO:0000313" key="2">
    <source>
        <dbReference type="EMBL" id="MEW9623929.1"/>
    </source>
</evidence>
<reference evidence="2 3" key="1">
    <citation type="submission" date="2024-06" db="EMBL/GenBank/DDBJ databases">
        <authorList>
            <person name="Woo H."/>
        </authorList>
    </citation>
    <scope>NUCLEOTIDE SEQUENCE [LARGE SCALE GENOMIC DNA]</scope>
    <source>
        <strain evidence="2 3">S2-g</strain>
    </source>
</reference>
<dbReference type="Gene3D" id="1.10.3290.10">
    <property type="entry name" value="Fido-like domain"/>
    <property type="match status" value="1"/>
</dbReference>
<dbReference type="PROSITE" id="PS51459">
    <property type="entry name" value="FIDO"/>
    <property type="match status" value="1"/>
</dbReference>
<name>A0ABV3QPC8_9GAMM</name>
<keyword evidence="3" id="KW-1185">Reference proteome</keyword>
<accession>A0ABV3QPC8</accession>
<dbReference type="InterPro" id="IPR040198">
    <property type="entry name" value="Fido_containing"/>
</dbReference>
<dbReference type="InterPro" id="IPR036597">
    <property type="entry name" value="Fido-like_dom_sf"/>
</dbReference>
<dbReference type="RefSeq" id="WP_367844238.1">
    <property type="nucleotide sequence ID" value="NZ_JBFOHL010000005.1"/>
</dbReference>
<dbReference type="Pfam" id="PF02661">
    <property type="entry name" value="Fic"/>
    <property type="match status" value="1"/>
</dbReference>
<organism evidence="2 3">
    <name type="scientific">Rhodanobacter geophilus</name>
    <dbReference type="NCBI Taxonomy" id="3162488"/>
    <lineage>
        <taxon>Bacteria</taxon>
        <taxon>Pseudomonadati</taxon>
        <taxon>Pseudomonadota</taxon>
        <taxon>Gammaproteobacteria</taxon>
        <taxon>Lysobacterales</taxon>
        <taxon>Rhodanobacteraceae</taxon>
        <taxon>Rhodanobacter</taxon>
    </lineage>
</organism>
<evidence type="ECO:0000259" key="1">
    <source>
        <dbReference type="PROSITE" id="PS51459"/>
    </source>
</evidence>
<sequence length="391" mass="43463">MARFVHHDLRLLNPSFSSPLLDVLTELEHLRRLELRGTTPAPVFMQLKAVFHLLESLASARIEGNHTTLADYVERKVSGAGDGDDEAHEIGNIEEAMREVEQAIAPGATISEHFIRQLHTMTVDGLQREGDRTPGAWRTGGVKIAQAEHRPPEALDVPAYMQELVAFINRDDPPKYGLMKVALAHHRFTWVHPFSNGNGRVVRLLTYALLIKYGFRVQAGGRVLNPAAVFCTDRERYYAMLARADEGTDEGLEDWCTYVLAGVLEELRKVDSLADYGYLTREILLPALNLARERQWITAQEDAMLAMTARKGVVKAADLSDAMPKLNAAQRTYQIRKMVQGGMLQPVQPGARQYVLGFTNNYLLRGVIQALTESGFIPASVSAPPVPAKDV</sequence>